<name>A0A0E9UH19_ANGAN</name>
<sequence length="39" mass="4466">MLNLQRVQCNHAASRYRADLHRGQNQTHRPHNGGCPVTK</sequence>
<evidence type="ECO:0000313" key="2">
    <source>
        <dbReference type="EMBL" id="JAH65031.1"/>
    </source>
</evidence>
<dbReference type="AlphaFoldDB" id="A0A0E9UH19"/>
<reference evidence="2" key="1">
    <citation type="submission" date="2014-11" db="EMBL/GenBank/DDBJ databases">
        <authorList>
            <person name="Amaro Gonzalez C."/>
        </authorList>
    </citation>
    <scope>NUCLEOTIDE SEQUENCE</scope>
</reference>
<reference evidence="2" key="2">
    <citation type="journal article" date="2015" name="Fish Shellfish Immunol.">
        <title>Early steps in the European eel (Anguilla anguilla)-Vibrio vulnificus interaction in the gills: Role of the RtxA13 toxin.</title>
        <authorList>
            <person name="Callol A."/>
            <person name="Pajuelo D."/>
            <person name="Ebbesson L."/>
            <person name="Teles M."/>
            <person name="MacKenzie S."/>
            <person name="Amaro C."/>
        </authorList>
    </citation>
    <scope>NUCLEOTIDE SEQUENCE</scope>
</reference>
<feature type="region of interest" description="Disordered" evidence="1">
    <location>
        <begin position="17"/>
        <end position="39"/>
    </location>
</feature>
<dbReference type="EMBL" id="GBXM01043546">
    <property type="protein sequence ID" value="JAH65031.1"/>
    <property type="molecule type" value="Transcribed_RNA"/>
</dbReference>
<protein>
    <submittedName>
        <fullName evidence="2">Uncharacterized protein</fullName>
    </submittedName>
</protein>
<proteinExistence type="predicted"/>
<evidence type="ECO:0000256" key="1">
    <source>
        <dbReference type="SAM" id="MobiDB-lite"/>
    </source>
</evidence>
<organism evidence="2">
    <name type="scientific">Anguilla anguilla</name>
    <name type="common">European freshwater eel</name>
    <name type="synonym">Muraena anguilla</name>
    <dbReference type="NCBI Taxonomy" id="7936"/>
    <lineage>
        <taxon>Eukaryota</taxon>
        <taxon>Metazoa</taxon>
        <taxon>Chordata</taxon>
        <taxon>Craniata</taxon>
        <taxon>Vertebrata</taxon>
        <taxon>Euteleostomi</taxon>
        <taxon>Actinopterygii</taxon>
        <taxon>Neopterygii</taxon>
        <taxon>Teleostei</taxon>
        <taxon>Anguilliformes</taxon>
        <taxon>Anguillidae</taxon>
        <taxon>Anguilla</taxon>
    </lineage>
</organism>
<accession>A0A0E9UH19</accession>